<evidence type="ECO:0000313" key="2">
    <source>
        <dbReference type="Proteomes" id="UP001519460"/>
    </source>
</evidence>
<keyword evidence="2" id="KW-1185">Reference proteome</keyword>
<sequence length="84" mass="9743">MQTELDTARVPVCLTHPEEHTRSMCFLCDIFIRKIVFSLRFPAAHKSCSSVALGLNDKSRRRNRGRRPSCQAQEKANHWLRCDD</sequence>
<reference evidence="1 2" key="1">
    <citation type="journal article" date="2023" name="Sci. Data">
        <title>Genome assembly of the Korean intertidal mud-creeper Batillaria attramentaria.</title>
        <authorList>
            <person name="Patra A.K."/>
            <person name="Ho P.T."/>
            <person name="Jun S."/>
            <person name="Lee S.J."/>
            <person name="Kim Y."/>
            <person name="Won Y.J."/>
        </authorList>
    </citation>
    <scope>NUCLEOTIDE SEQUENCE [LARGE SCALE GENOMIC DNA]</scope>
    <source>
        <strain evidence="1">Wonlab-2016</strain>
    </source>
</reference>
<comment type="caution">
    <text evidence="1">The sequence shown here is derived from an EMBL/GenBank/DDBJ whole genome shotgun (WGS) entry which is preliminary data.</text>
</comment>
<accession>A0ABD0JWM2</accession>
<proteinExistence type="predicted"/>
<organism evidence="1 2">
    <name type="scientific">Batillaria attramentaria</name>
    <dbReference type="NCBI Taxonomy" id="370345"/>
    <lineage>
        <taxon>Eukaryota</taxon>
        <taxon>Metazoa</taxon>
        <taxon>Spiralia</taxon>
        <taxon>Lophotrochozoa</taxon>
        <taxon>Mollusca</taxon>
        <taxon>Gastropoda</taxon>
        <taxon>Caenogastropoda</taxon>
        <taxon>Sorbeoconcha</taxon>
        <taxon>Cerithioidea</taxon>
        <taxon>Batillariidae</taxon>
        <taxon>Batillaria</taxon>
    </lineage>
</organism>
<dbReference type="AlphaFoldDB" id="A0ABD0JWM2"/>
<evidence type="ECO:0000313" key="1">
    <source>
        <dbReference type="EMBL" id="KAK7479005.1"/>
    </source>
</evidence>
<dbReference type="EMBL" id="JACVVK020000313">
    <property type="protein sequence ID" value="KAK7479005.1"/>
    <property type="molecule type" value="Genomic_DNA"/>
</dbReference>
<gene>
    <name evidence="1" type="ORF">BaRGS_00029766</name>
</gene>
<protein>
    <submittedName>
        <fullName evidence="1">Uncharacterized protein</fullName>
    </submittedName>
</protein>
<dbReference type="Proteomes" id="UP001519460">
    <property type="component" value="Unassembled WGS sequence"/>
</dbReference>
<name>A0ABD0JWM2_9CAEN</name>